<dbReference type="Pfam" id="PF26526">
    <property type="entry name" value="DUF8175"/>
    <property type="match status" value="1"/>
</dbReference>
<proteinExistence type="predicted"/>
<gene>
    <name evidence="3" type="ORF">Q5707_39220</name>
</gene>
<feature type="chain" id="PRO_5043735596" description="DUF8175 domain-containing protein" evidence="1">
    <location>
        <begin position="23"/>
        <end position="230"/>
    </location>
</feature>
<feature type="domain" description="DUF8175" evidence="2">
    <location>
        <begin position="33"/>
        <end position="197"/>
    </location>
</feature>
<sequence>MITTRLAAASLAAAAAAASLIAGCGSTEETTATDSVTTPAPPDPTTPPAQIEWDRFQSIWLPFADEGPTRNTGNGAVSGFSHTPQGAALAAIHQTVRMSVARDDQWAAVVHEGLAPGPERDAFAVSRAQISVTAAADPAESPTLGGYVVADYTDERADISIRTSFCDQSAAITDTTVVWTGTDWRLQLPAADESASRVHVYDPQTATYDTGREVALAAPAAACSDQEGTP</sequence>
<evidence type="ECO:0000259" key="2">
    <source>
        <dbReference type="Pfam" id="PF26526"/>
    </source>
</evidence>
<dbReference type="RefSeq" id="WP_304710708.1">
    <property type="nucleotide sequence ID" value="NZ_CP130955.1"/>
</dbReference>
<dbReference type="InterPro" id="IPR058488">
    <property type="entry name" value="DUF8175"/>
</dbReference>
<evidence type="ECO:0000256" key="1">
    <source>
        <dbReference type="SAM" id="SignalP"/>
    </source>
</evidence>
<dbReference type="PROSITE" id="PS51257">
    <property type="entry name" value="PROKAR_LIPOPROTEIN"/>
    <property type="match status" value="1"/>
</dbReference>
<accession>A0AAX3YTQ4</accession>
<dbReference type="Proteomes" id="UP001231166">
    <property type="component" value="Plasmid pRho-VOC14-C86"/>
</dbReference>
<reference evidence="3" key="1">
    <citation type="submission" date="2023-07" db="EMBL/GenBank/DDBJ databases">
        <title>Genomic analysis of Rhodococcus opacus VOC-14 with glycol ethers degradation activity.</title>
        <authorList>
            <person name="Narkevich D.A."/>
            <person name="Hlushen A.M."/>
            <person name="Akhremchuk A.E."/>
            <person name="Sikolenko M.A."/>
            <person name="Valentovich L.N."/>
        </authorList>
    </citation>
    <scope>NUCLEOTIDE SEQUENCE</scope>
    <source>
        <strain evidence="3">VOC-14</strain>
        <plasmid evidence="3">pRho-VOC14-C86</plasmid>
    </source>
</reference>
<protein>
    <recommendedName>
        <fullName evidence="2">DUF8175 domain-containing protein</fullName>
    </recommendedName>
</protein>
<dbReference type="EMBL" id="CP130955">
    <property type="protein sequence ID" value="WLF51517.1"/>
    <property type="molecule type" value="Genomic_DNA"/>
</dbReference>
<keyword evidence="1" id="KW-0732">Signal</keyword>
<keyword evidence="3" id="KW-0614">Plasmid</keyword>
<evidence type="ECO:0000313" key="3">
    <source>
        <dbReference type="EMBL" id="WLF51517.1"/>
    </source>
</evidence>
<name>A0AAX3YTQ4_RHOOP</name>
<evidence type="ECO:0000313" key="4">
    <source>
        <dbReference type="Proteomes" id="UP001231166"/>
    </source>
</evidence>
<geneLocation type="plasmid" evidence="3 4">
    <name>pRho-VOC14-C86</name>
</geneLocation>
<organism evidence="3 4">
    <name type="scientific">Rhodococcus opacus</name>
    <name type="common">Nocardia opaca</name>
    <dbReference type="NCBI Taxonomy" id="37919"/>
    <lineage>
        <taxon>Bacteria</taxon>
        <taxon>Bacillati</taxon>
        <taxon>Actinomycetota</taxon>
        <taxon>Actinomycetes</taxon>
        <taxon>Mycobacteriales</taxon>
        <taxon>Nocardiaceae</taxon>
        <taxon>Rhodococcus</taxon>
    </lineage>
</organism>
<dbReference type="AlphaFoldDB" id="A0AAX3YTQ4"/>
<feature type="signal peptide" evidence="1">
    <location>
        <begin position="1"/>
        <end position="22"/>
    </location>
</feature>